<evidence type="ECO:0000256" key="4">
    <source>
        <dbReference type="ARBA" id="ARBA00022729"/>
    </source>
</evidence>
<protein>
    <submittedName>
        <fullName evidence="8">Iron complex transport system substrate-binding protein</fullName>
    </submittedName>
</protein>
<dbReference type="RefSeq" id="WP_110042091.1">
    <property type="nucleotide sequence ID" value="NZ_CP054613.1"/>
</dbReference>
<dbReference type="PROSITE" id="PS51257">
    <property type="entry name" value="PROKAR_LIPOPROTEIN"/>
    <property type="match status" value="1"/>
</dbReference>
<comment type="subcellular location">
    <subcellularLocation>
        <location evidence="1">Cell envelope</location>
    </subcellularLocation>
</comment>
<reference evidence="8 9" key="1">
    <citation type="submission" date="2018-05" db="EMBL/GenBank/DDBJ databases">
        <title>Genomic Encyclopedia of Type Strains, Phase III (KMG-III): the genomes of soil and plant-associated and newly described type strains.</title>
        <authorList>
            <person name="Whitman W."/>
        </authorList>
    </citation>
    <scope>NUCLEOTIDE SEQUENCE [LARGE SCALE GENOMIC DNA]</scope>
    <source>
        <strain evidence="8 9">CECT 5696</strain>
    </source>
</reference>
<evidence type="ECO:0000256" key="6">
    <source>
        <dbReference type="SAM" id="SignalP"/>
    </source>
</evidence>
<comment type="caution">
    <text evidence="8">The sequence shown here is derived from an EMBL/GenBank/DDBJ whole genome shotgun (WGS) entry which is preliminary data.</text>
</comment>
<evidence type="ECO:0000256" key="2">
    <source>
        <dbReference type="ARBA" id="ARBA00008814"/>
    </source>
</evidence>
<evidence type="ECO:0000259" key="7">
    <source>
        <dbReference type="PROSITE" id="PS50983"/>
    </source>
</evidence>
<sequence>MKKQGKLGIVLMSILILAMFLSACGSDSKSESTDESTKTETSTGAADEQPATDEATEKVVTDAMGHEVTIPANPQKVLASYLEDHLATLGVKPVAQWSVANGIQDYLQASGLEGVPTIGYDLPVEQVASFAPDLIIIGSESSVQNDLYDQYSKIAPTYVLGDAINNDWRAALTKIGELLNKSDEVTTALAAYDAKAADVKAKLAASAADQSAAVLWFVSNTFYIVDETKASGSILYNDLGVKIPNVVAELPADQKANWNKISLEKLADLDADHIFLVNSDAAASETVKNDAIWKNLKAVKAGNVYELPRSSSWLYSGDIAGQQIMDDVLKYMVK</sequence>
<evidence type="ECO:0000256" key="1">
    <source>
        <dbReference type="ARBA" id="ARBA00004196"/>
    </source>
</evidence>
<dbReference type="GO" id="GO:1901678">
    <property type="term" value="P:iron coordination entity transport"/>
    <property type="evidence" value="ECO:0007669"/>
    <property type="project" value="UniProtKB-ARBA"/>
</dbReference>
<dbReference type="GO" id="GO:0030288">
    <property type="term" value="C:outer membrane-bounded periplasmic space"/>
    <property type="evidence" value="ECO:0007669"/>
    <property type="project" value="TreeGrafter"/>
</dbReference>
<dbReference type="PANTHER" id="PTHR30532:SF1">
    <property type="entry name" value="IRON(3+)-HYDROXAMATE-BINDING PROTEIN FHUD"/>
    <property type="match status" value="1"/>
</dbReference>
<dbReference type="InterPro" id="IPR002491">
    <property type="entry name" value="ABC_transptr_periplasmic_BD"/>
</dbReference>
<accession>A0A2V2Z431</accession>
<dbReference type="SUPFAM" id="SSF53807">
    <property type="entry name" value="Helical backbone' metal receptor"/>
    <property type="match status" value="1"/>
</dbReference>
<dbReference type="OrthoDB" id="2417096at2"/>
<dbReference type="Proteomes" id="UP000246635">
    <property type="component" value="Unassembled WGS sequence"/>
</dbReference>
<feature type="chain" id="PRO_5039361657" evidence="6">
    <location>
        <begin position="26"/>
        <end position="334"/>
    </location>
</feature>
<feature type="domain" description="Fe/B12 periplasmic-binding" evidence="7">
    <location>
        <begin position="74"/>
        <end position="334"/>
    </location>
</feature>
<feature type="compositionally biased region" description="Basic and acidic residues" evidence="5">
    <location>
        <begin position="28"/>
        <end position="38"/>
    </location>
</feature>
<comment type="similarity">
    <text evidence="2">Belongs to the bacterial solute-binding protein 8 family.</text>
</comment>
<feature type="signal peptide" evidence="6">
    <location>
        <begin position="1"/>
        <end position="25"/>
    </location>
</feature>
<dbReference type="Pfam" id="PF01497">
    <property type="entry name" value="Peripla_BP_2"/>
    <property type="match status" value="1"/>
</dbReference>
<evidence type="ECO:0000256" key="3">
    <source>
        <dbReference type="ARBA" id="ARBA00022448"/>
    </source>
</evidence>
<feature type="region of interest" description="Disordered" evidence="5">
    <location>
        <begin position="27"/>
        <end position="56"/>
    </location>
</feature>
<dbReference type="EMBL" id="QGTQ01000001">
    <property type="protein sequence ID" value="PWW08570.1"/>
    <property type="molecule type" value="Genomic_DNA"/>
</dbReference>
<organism evidence="8 9">
    <name type="scientific">Paenibacillus cellulosilyticus</name>
    <dbReference type="NCBI Taxonomy" id="375489"/>
    <lineage>
        <taxon>Bacteria</taxon>
        <taxon>Bacillati</taxon>
        <taxon>Bacillota</taxon>
        <taxon>Bacilli</taxon>
        <taxon>Bacillales</taxon>
        <taxon>Paenibacillaceae</taxon>
        <taxon>Paenibacillus</taxon>
    </lineage>
</organism>
<keyword evidence="9" id="KW-1185">Reference proteome</keyword>
<dbReference type="AlphaFoldDB" id="A0A2V2Z431"/>
<dbReference type="PROSITE" id="PS50983">
    <property type="entry name" value="FE_B12_PBP"/>
    <property type="match status" value="1"/>
</dbReference>
<evidence type="ECO:0000313" key="9">
    <source>
        <dbReference type="Proteomes" id="UP000246635"/>
    </source>
</evidence>
<name>A0A2V2Z431_9BACL</name>
<gene>
    <name evidence="8" type="ORF">DFQ01_101293</name>
</gene>
<dbReference type="Gene3D" id="3.40.50.1980">
    <property type="entry name" value="Nitrogenase molybdenum iron protein domain"/>
    <property type="match status" value="2"/>
</dbReference>
<evidence type="ECO:0000313" key="8">
    <source>
        <dbReference type="EMBL" id="PWW08570.1"/>
    </source>
</evidence>
<keyword evidence="3" id="KW-0813">Transport</keyword>
<evidence type="ECO:0000256" key="5">
    <source>
        <dbReference type="SAM" id="MobiDB-lite"/>
    </source>
</evidence>
<proteinExistence type="inferred from homology"/>
<dbReference type="PANTHER" id="PTHR30532">
    <property type="entry name" value="IRON III DICITRATE-BINDING PERIPLASMIC PROTEIN"/>
    <property type="match status" value="1"/>
</dbReference>
<keyword evidence="4 6" id="KW-0732">Signal</keyword>
<dbReference type="InterPro" id="IPR051313">
    <property type="entry name" value="Bact_iron-sidero_bind"/>
</dbReference>